<feature type="non-terminal residue" evidence="2">
    <location>
        <position position="1"/>
    </location>
</feature>
<reference evidence="2" key="1">
    <citation type="journal article" date="2014" name="Front. Microbiol.">
        <title>High frequency of phylogenetically diverse reductive dehalogenase-homologous genes in deep subseafloor sedimentary metagenomes.</title>
        <authorList>
            <person name="Kawai M."/>
            <person name="Futagami T."/>
            <person name="Toyoda A."/>
            <person name="Takaki Y."/>
            <person name="Nishi S."/>
            <person name="Hori S."/>
            <person name="Arai W."/>
            <person name="Tsubouchi T."/>
            <person name="Morono Y."/>
            <person name="Uchiyama I."/>
            <person name="Ito T."/>
            <person name="Fujiyama A."/>
            <person name="Inagaki F."/>
            <person name="Takami H."/>
        </authorList>
    </citation>
    <scope>NUCLEOTIDE SEQUENCE</scope>
    <source>
        <strain evidence="2">Expedition CK06-06</strain>
    </source>
</reference>
<name>X1P4X1_9ZZZZ</name>
<evidence type="ECO:0000256" key="1">
    <source>
        <dbReference type="SAM" id="Phobius"/>
    </source>
</evidence>
<organism evidence="2">
    <name type="scientific">marine sediment metagenome</name>
    <dbReference type="NCBI Taxonomy" id="412755"/>
    <lineage>
        <taxon>unclassified sequences</taxon>
        <taxon>metagenomes</taxon>
        <taxon>ecological metagenomes</taxon>
    </lineage>
</organism>
<dbReference type="AlphaFoldDB" id="X1P4X1"/>
<evidence type="ECO:0000313" key="2">
    <source>
        <dbReference type="EMBL" id="GAI34080.1"/>
    </source>
</evidence>
<keyword evidence="1" id="KW-1133">Transmembrane helix</keyword>
<gene>
    <name evidence="2" type="ORF">S06H3_45550</name>
</gene>
<comment type="caution">
    <text evidence="2">The sequence shown here is derived from an EMBL/GenBank/DDBJ whole genome shotgun (WGS) entry which is preliminary data.</text>
</comment>
<accession>X1P4X1</accession>
<keyword evidence="1" id="KW-0472">Membrane</keyword>
<proteinExistence type="predicted"/>
<feature type="transmembrane region" description="Helical" evidence="1">
    <location>
        <begin position="6"/>
        <end position="31"/>
    </location>
</feature>
<dbReference type="EMBL" id="BARV01028458">
    <property type="protein sequence ID" value="GAI34080.1"/>
    <property type="molecule type" value="Genomic_DNA"/>
</dbReference>
<keyword evidence="1" id="KW-0812">Transmembrane</keyword>
<protein>
    <submittedName>
        <fullName evidence="2">Uncharacterized protein</fullName>
    </submittedName>
</protein>
<sequence>VEGIVAVVSFVAVGMICSGLLVAPIGMAIGLPWGVPPEPEPPVGPEVQNIGYVQVVVTDQYRIPETSVQDAIVQVTLEEPEPAKAIIEVKGGLENTNTDGSAILGLEGVTSGTVWVVAHKSGYYADVESTAVPGAQVYPTSNLWARPELAKIGTLSLSVSDNTAVWDSTTNTITENLTASTAHYFTIELTVTAAYEALRDVQLAVIRGSDWENLGVSPLVVTVSDDADTSIETVGDITLSEDISAELNAVGDLDYSVTL</sequence>
<feature type="non-terminal residue" evidence="2">
    <location>
        <position position="259"/>
    </location>
</feature>